<organism evidence="1 2">
    <name type="scientific">Cuscuta epithymum</name>
    <dbReference type="NCBI Taxonomy" id="186058"/>
    <lineage>
        <taxon>Eukaryota</taxon>
        <taxon>Viridiplantae</taxon>
        <taxon>Streptophyta</taxon>
        <taxon>Embryophyta</taxon>
        <taxon>Tracheophyta</taxon>
        <taxon>Spermatophyta</taxon>
        <taxon>Magnoliopsida</taxon>
        <taxon>eudicotyledons</taxon>
        <taxon>Gunneridae</taxon>
        <taxon>Pentapetalae</taxon>
        <taxon>asterids</taxon>
        <taxon>lamiids</taxon>
        <taxon>Solanales</taxon>
        <taxon>Convolvulaceae</taxon>
        <taxon>Cuscuteae</taxon>
        <taxon>Cuscuta</taxon>
        <taxon>Cuscuta subgen. Cuscuta</taxon>
    </lineage>
</organism>
<comment type="caution">
    <text evidence="1">The sequence shown here is derived from an EMBL/GenBank/DDBJ whole genome shotgun (WGS) entry which is preliminary data.</text>
</comment>
<accession>A0AAV0DAG3</accession>
<dbReference type="EMBL" id="CAMAPF010000078">
    <property type="protein sequence ID" value="CAH9093918.1"/>
    <property type="molecule type" value="Genomic_DNA"/>
</dbReference>
<proteinExistence type="predicted"/>
<dbReference type="AlphaFoldDB" id="A0AAV0DAG3"/>
<evidence type="ECO:0000313" key="1">
    <source>
        <dbReference type="EMBL" id="CAH9093918.1"/>
    </source>
</evidence>
<protein>
    <submittedName>
        <fullName evidence="1">Uncharacterized protein</fullName>
    </submittedName>
</protein>
<keyword evidence="2" id="KW-1185">Reference proteome</keyword>
<dbReference type="Proteomes" id="UP001152523">
    <property type="component" value="Unassembled WGS sequence"/>
</dbReference>
<sequence>MHERFDERIARIKKDCYFKSSMKVREPSKGTAVMRRLLLVLIVYWSCEDEYLKLDTIECNVPVKAPADEYTLGFVNVLQQLLQSMKLKGAPHGTIDALRSEVESSCATEPDPFLDDVFSAMKKAKDWLYEEGSPVPELLGECSIMELAVETENKNSHALVAMAKTFLEKLDSFDLAASCSSLVQRHSDL</sequence>
<gene>
    <name evidence="1" type="ORF">CEPIT_LOCUS12720</name>
</gene>
<reference evidence="1" key="1">
    <citation type="submission" date="2022-07" db="EMBL/GenBank/DDBJ databases">
        <authorList>
            <person name="Macas J."/>
            <person name="Novak P."/>
            <person name="Neumann P."/>
        </authorList>
    </citation>
    <scope>NUCLEOTIDE SEQUENCE</scope>
</reference>
<evidence type="ECO:0000313" key="2">
    <source>
        <dbReference type="Proteomes" id="UP001152523"/>
    </source>
</evidence>
<name>A0AAV0DAG3_9ASTE</name>